<dbReference type="Proteomes" id="UP001055439">
    <property type="component" value="Chromosome 4"/>
</dbReference>
<dbReference type="EMBL" id="CP097506">
    <property type="protein sequence ID" value="URD97491.1"/>
    <property type="molecule type" value="Genomic_DNA"/>
</dbReference>
<organism evidence="1 2">
    <name type="scientific">Musa troglodytarum</name>
    <name type="common">fe'i banana</name>
    <dbReference type="NCBI Taxonomy" id="320322"/>
    <lineage>
        <taxon>Eukaryota</taxon>
        <taxon>Viridiplantae</taxon>
        <taxon>Streptophyta</taxon>
        <taxon>Embryophyta</taxon>
        <taxon>Tracheophyta</taxon>
        <taxon>Spermatophyta</taxon>
        <taxon>Magnoliopsida</taxon>
        <taxon>Liliopsida</taxon>
        <taxon>Zingiberales</taxon>
        <taxon>Musaceae</taxon>
        <taxon>Musa</taxon>
    </lineage>
</organism>
<reference evidence="1" key="1">
    <citation type="submission" date="2022-05" db="EMBL/GenBank/DDBJ databases">
        <title>The Musa troglodytarum L. genome provides insights into the mechanism of non-climacteric behaviour and enrichment of carotenoids.</title>
        <authorList>
            <person name="Wang J."/>
        </authorList>
    </citation>
    <scope>NUCLEOTIDE SEQUENCE</scope>
    <source>
        <tissue evidence="1">Leaf</tissue>
    </source>
</reference>
<protein>
    <submittedName>
        <fullName evidence="1">Uncharacterized protein</fullName>
    </submittedName>
</protein>
<name>A0A9E7FNL9_9LILI</name>
<evidence type="ECO:0000313" key="2">
    <source>
        <dbReference type="Proteomes" id="UP001055439"/>
    </source>
</evidence>
<proteinExistence type="predicted"/>
<sequence length="96" mass="10808">MQRKQKGALGFNVYSEPSYPSIHHPTDNVLTHFHHRKRVGTIQIPPYRNASGAGTHRARARTNRSIKVHFFDLERTLEGYSSLGEGHPSLDVTSSV</sequence>
<evidence type="ECO:0000313" key="1">
    <source>
        <dbReference type="EMBL" id="URD97491.1"/>
    </source>
</evidence>
<dbReference type="AlphaFoldDB" id="A0A9E7FNL9"/>
<accession>A0A9E7FNL9</accession>
<keyword evidence="2" id="KW-1185">Reference proteome</keyword>
<gene>
    <name evidence="1" type="ORF">MUK42_36624</name>
</gene>